<dbReference type="PANTHER" id="PTHR30055:SF234">
    <property type="entry name" value="HTH-TYPE TRANSCRIPTIONAL REGULATOR BETI"/>
    <property type="match status" value="1"/>
</dbReference>
<dbReference type="Pfam" id="PF00440">
    <property type="entry name" value="TetR_N"/>
    <property type="match status" value="1"/>
</dbReference>
<keyword evidence="7" id="KW-1185">Reference proteome</keyword>
<dbReference type="InterPro" id="IPR050109">
    <property type="entry name" value="HTH-type_TetR-like_transc_reg"/>
</dbReference>
<dbReference type="InterPro" id="IPR001647">
    <property type="entry name" value="HTH_TetR"/>
</dbReference>
<name>A0ABW7UDG1_9ACTN</name>
<dbReference type="RefSeq" id="WP_398712141.1">
    <property type="nucleotide sequence ID" value="NZ_JBIRUI010000016.1"/>
</dbReference>
<dbReference type="Gene3D" id="1.10.357.10">
    <property type="entry name" value="Tetracycline Repressor, domain 2"/>
    <property type="match status" value="1"/>
</dbReference>
<feature type="DNA-binding region" description="H-T-H motif" evidence="4">
    <location>
        <begin position="21"/>
        <end position="40"/>
    </location>
</feature>
<dbReference type="PANTHER" id="PTHR30055">
    <property type="entry name" value="HTH-TYPE TRANSCRIPTIONAL REGULATOR RUTR"/>
    <property type="match status" value="1"/>
</dbReference>
<comment type="caution">
    <text evidence="6">The sequence shown here is derived from an EMBL/GenBank/DDBJ whole genome shotgun (WGS) entry which is preliminary data.</text>
</comment>
<organism evidence="6 7">
    <name type="scientific">Streptomyces litmocidini</name>
    <dbReference type="NCBI Taxonomy" id="67318"/>
    <lineage>
        <taxon>Bacteria</taxon>
        <taxon>Bacillati</taxon>
        <taxon>Actinomycetota</taxon>
        <taxon>Actinomycetes</taxon>
        <taxon>Kitasatosporales</taxon>
        <taxon>Streptomycetaceae</taxon>
        <taxon>Streptomyces</taxon>
    </lineage>
</organism>
<dbReference type="Pfam" id="PF17918">
    <property type="entry name" value="TetR_C_15"/>
    <property type="match status" value="1"/>
</dbReference>
<evidence type="ECO:0000256" key="3">
    <source>
        <dbReference type="ARBA" id="ARBA00023163"/>
    </source>
</evidence>
<evidence type="ECO:0000256" key="4">
    <source>
        <dbReference type="PROSITE-ProRule" id="PRU00335"/>
    </source>
</evidence>
<evidence type="ECO:0000313" key="6">
    <source>
        <dbReference type="EMBL" id="MFI1717681.1"/>
    </source>
</evidence>
<dbReference type="PROSITE" id="PS50977">
    <property type="entry name" value="HTH_TETR_2"/>
    <property type="match status" value="1"/>
</dbReference>
<dbReference type="SUPFAM" id="SSF46689">
    <property type="entry name" value="Homeodomain-like"/>
    <property type="match status" value="1"/>
</dbReference>
<keyword evidence="2 4" id="KW-0238">DNA-binding</keyword>
<dbReference type="InterPro" id="IPR009057">
    <property type="entry name" value="Homeodomain-like_sf"/>
</dbReference>
<evidence type="ECO:0000313" key="7">
    <source>
        <dbReference type="Proteomes" id="UP001611339"/>
    </source>
</evidence>
<protein>
    <submittedName>
        <fullName evidence="6">TetR/AcrR family transcriptional regulator</fullName>
    </submittedName>
</protein>
<evidence type="ECO:0000256" key="1">
    <source>
        <dbReference type="ARBA" id="ARBA00023015"/>
    </source>
</evidence>
<dbReference type="InterPro" id="IPR041669">
    <property type="entry name" value="TetR_C_15"/>
</dbReference>
<reference evidence="6 7" key="1">
    <citation type="submission" date="2024-10" db="EMBL/GenBank/DDBJ databases">
        <title>The Natural Products Discovery Center: Release of the First 8490 Sequenced Strains for Exploring Actinobacteria Biosynthetic Diversity.</title>
        <authorList>
            <person name="Kalkreuter E."/>
            <person name="Kautsar S.A."/>
            <person name="Yang D."/>
            <person name="Bader C.D."/>
            <person name="Teijaro C.N."/>
            <person name="Fluegel L."/>
            <person name="Davis C.M."/>
            <person name="Simpson J.R."/>
            <person name="Lauterbach L."/>
            <person name="Steele A.D."/>
            <person name="Gui C."/>
            <person name="Meng S."/>
            <person name="Li G."/>
            <person name="Viehrig K."/>
            <person name="Ye F."/>
            <person name="Su P."/>
            <person name="Kiefer A.F."/>
            <person name="Nichols A."/>
            <person name="Cepeda A.J."/>
            <person name="Yan W."/>
            <person name="Fan B."/>
            <person name="Jiang Y."/>
            <person name="Adhikari A."/>
            <person name="Zheng C.-J."/>
            <person name="Schuster L."/>
            <person name="Cowan T.M."/>
            <person name="Smanski M.J."/>
            <person name="Chevrette M.G."/>
            <person name="De Carvalho L.P.S."/>
            <person name="Shen B."/>
        </authorList>
    </citation>
    <scope>NUCLEOTIDE SEQUENCE [LARGE SCALE GENOMIC DNA]</scope>
    <source>
        <strain evidence="6 7">NPDC020602</strain>
    </source>
</reference>
<accession>A0ABW7UDG1</accession>
<dbReference type="EMBL" id="JBIRUI010000016">
    <property type="protein sequence ID" value="MFI1717681.1"/>
    <property type="molecule type" value="Genomic_DNA"/>
</dbReference>
<dbReference type="PRINTS" id="PR00455">
    <property type="entry name" value="HTHTETR"/>
</dbReference>
<evidence type="ECO:0000259" key="5">
    <source>
        <dbReference type="PROSITE" id="PS50977"/>
    </source>
</evidence>
<sequence length="189" mass="21133">MNAILDAAEQILAADGYDAATLKAAAERAGIPIASVYHYFSDRHQVDAELMRRHVDNLEDLVNEILGGENPPATLEGAVDAVVDLMLDYFRENPSCVELWFARRSDALRELVQAFDKATAEQLWYFARNRGLLRPDTPLLVMQLAFEIGNRLFDVAFRVTPVTGDDAVLAEHRRLLAAYLRTYAPDPSV</sequence>
<keyword evidence="1" id="KW-0805">Transcription regulation</keyword>
<keyword evidence="3" id="KW-0804">Transcription</keyword>
<feature type="domain" description="HTH tetR-type" evidence="5">
    <location>
        <begin position="1"/>
        <end position="58"/>
    </location>
</feature>
<proteinExistence type="predicted"/>
<evidence type="ECO:0000256" key="2">
    <source>
        <dbReference type="ARBA" id="ARBA00023125"/>
    </source>
</evidence>
<dbReference type="Proteomes" id="UP001611339">
    <property type="component" value="Unassembled WGS sequence"/>
</dbReference>
<gene>
    <name evidence="6" type="ORF">ACH407_29525</name>
</gene>